<accession>A0ABR3X190</accession>
<evidence type="ECO:0000313" key="3">
    <source>
        <dbReference type="EMBL" id="KAL1869389.1"/>
    </source>
</evidence>
<feature type="coiled-coil region" evidence="1">
    <location>
        <begin position="143"/>
        <end position="210"/>
    </location>
</feature>
<proteinExistence type="predicted"/>
<dbReference type="Proteomes" id="UP001583177">
    <property type="component" value="Unassembled WGS sequence"/>
</dbReference>
<keyword evidence="4" id="KW-1185">Reference proteome</keyword>
<gene>
    <name evidence="3" type="ORF">Daus18300_005601</name>
</gene>
<feature type="domain" description="DUF7708" evidence="2">
    <location>
        <begin position="31"/>
        <end position="175"/>
    </location>
</feature>
<organism evidence="3 4">
    <name type="scientific">Diaporthe australafricana</name>
    <dbReference type="NCBI Taxonomy" id="127596"/>
    <lineage>
        <taxon>Eukaryota</taxon>
        <taxon>Fungi</taxon>
        <taxon>Dikarya</taxon>
        <taxon>Ascomycota</taxon>
        <taxon>Pezizomycotina</taxon>
        <taxon>Sordariomycetes</taxon>
        <taxon>Sordariomycetidae</taxon>
        <taxon>Diaporthales</taxon>
        <taxon>Diaporthaceae</taxon>
        <taxon>Diaporthe</taxon>
    </lineage>
</organism>
<dbReference type="InterPro" id="IPR056125">
    <property type="entry name" value="DUF7708"/>
</dbReference>
<evidence type="ECO:0000256" key="1">
    <source>
        <dbReference type="SAM" id="Coils"/>
    </source>
</evidence>
<dbReference type="EMBL" id="JAWRVE010000041">
    <property type="protein sequence ID" value="KAL1869389.1"/>
    <property type="molecule type" value="Genomic_DNA"/>
</dbReference>
<protein>
    <recommendedName>
        <fullName evidence="2">DUF7708 domain-containing protein</fullName>
    </recommendedName>
</protein>
<evidence type="ECO:0000313" key="4">
    <source>
        <dbReference type="Proteomes" id="UP001583177"/>
    </source>
</evidence>
<comment type="caution">
    <text evidence="3">The sequence shown here is derived from an EMBL/GenBank/DDBJ whole genome shotgun (WGS) entry which is preliminary data.</text>
</comment>
<evidence type="ECO:0000259" key="2">
    <source>
        <dbReference type="Pfam" id="PF24809"/>
    </source>
</evidence>
<keyword evidence="1" id="KW-0175">Coiled coil</keyword>
<name>A0ABR3X190_9PEZI</name>
<sequence length="235" mass="27152">MLDLSDLMNTIQGTSQWKVEKNIQSGLSKKLDDIISSFSNNSSMFEAFYGNASEYPSLVRASISVILRAASQVQSHFAAVMDALTEMQDALRMCEREYRLYPEQRVRELFEKLCKEMVEAAAFNIKTLQGSAARRAIKGLVYAQQQEIKVKDTSARIKGLSERVIKEVEYLHRRELKEAHQRLREVDRKQDEALRMLEEQQRILTSLQEEQRLLGVVADHQKVLQLLQQLLARHK</sequence>
<dbReference type="Pfam" id="PF24809">
    <property type="entry name" value="DUF7708"/>
    <property type="match status" value="1"/>
</dbReference>
<reference evidence="3 4" key="1">
    <citation type="journal article" date="2024" name="IMA Fungus">
        <title>IMA Genome - F19 : A genome assembly and annotation guide to empower mycologists, including annotated draft genome sequences of Ceratocystis pirilliformis, Diaporthe australafricana, Fusarium ophioides, Paecilomyces lecythidis, and Sporothrix stenoceras.</title>
        <authorList>
            <person name="Aylward J."/>
            <person name="Wilson A.M."/>
            <person name="Visagie C.M."/>
            <person name="Spraker J."/>
            <person name="Barnes I."/>
            <person name="Buitendag C."/>
            <person name="Ceriani C."/>
            <person name="Del Mar Angel L."/>
            <person name="du Plessis D."/>
            <person name="Fuchs T."/>
            <person name="Gasser K."/>
            <person name="Kramer D."/>
            <person name="Li W."/>
            <person name="Munsamy K."/>
            <person name="Piso A."/>
            <person name="Price J.L."/>
            <person name="Sonnekus B."/>
            <person name="Thomas C."/>
            <person name="van der Nest A."/>
            <person name="van Dijk A."/>
            <person name="van Heerden A."/>
            <person name="van Vuuren N."/>
            <person name="Yilmaz N."/>
            <person name="Duong T.A."/>
            <person name="van der Merwe N.A."/>
            <person name="Wingfield M.J."/>
            <person name="Wingfield B.D."/>
        </authorList>
    </citation>
    <scope>NUCLEOTIDE SEQUENCE [LARGE SCALE GENOMIC DNA]</scope>
    <source>
        <strain evidence="3 4">CMW 18300</strain>
    </source>
</reference>